<evidence type="ECO:0000313" key="1">
    <source>
        <dbReference type="EMBL" id="KAL3504534.1"/>
    </source>
</evidence>
<dbReference type="EMBL" id="JBJUIK010000014">
    <property type="protein sequence ID" value="KAL3504534.1"/>
    <property type="molecule type" value="Genomic_DNA"/>
</dbReference>
<sequence>MAARDAAQFTQSLLLSDYVFQGDFISIINMLQSDEDDFSALASIIQDVRLALLESNCQHEETSAAAEVIEDDHEEKNNEQRHLNVVLIGHVDAGKSTIGGQILF</sequence>
<dbReference type="SUPFAM" id="SSF52540">
    <property type="entry name" value="P-loop containing nucleoside triphosphate hydrolases"/>
    <property type="match status" value="1"/>
</dbReference>
<dbReference type="Gene3D" id="3.40.50.300">
    <property type="entry name" value="P-loop containing nucleotide triphosphate hydrolases"/>
    <property type="match status" value="1"/>
</dbReference>
<proteinExistence type="predicted"/>
<evidence type="ECO:0000313" key="2">
    <source>
        <dbReference type="Proteomes" id="UP001630127"/>
    </source>
</evidence>
<comment type="caution">
    <text evidence="1">The sequence shown here is derived from an EMBL/GenBank/DDBJ whole genome shotgun (WGS) entry which is preliminary data.</text>
</comment>
<dbReference type="InterPro" id="IPR027417">
    <property type="entry name" value="P-loop_NTPase"/>
</dbReference>
<name>A0ABD2YEN2_9GENT</name>
<protein>
    <recommendedName>
        <fullName evidence="3">Tr-type G domain-containing protein</fullName>
    </recommendedName>
</protein>
<gene>
    <name evidence="1" type="ORF">ACH5RR_034375</name>
</gene>
<dbReference type="Proteomes" id="UP001630127">
    <property type="component" value="Unassembled WGS sequence"/>
</dbReference>
<dbReference type="AlphaFoldDB" id="A0ABD2YEN2"/>
<accession>A0ABD2YEN2</accession>
<keyword evidence="2" id="KW-1185">Reference proteome</keyword>
<evidence type="ECO:0008006" key="3">
    <source>
        <dbReference type="Google" id="ProtNLM"/>
    </source>
</evidence>
<reference evidence="1 2" key="1">
    <citation type="submission" date="2024-11" db="EMBL/GenBank/DDBJ databases">
        <title>A near-complete genome assembly of Cinchona calisaya.</title>
        <authorList>
            <person name="Lian D.C."/>
            <person name="Zhao X.W."/>
            <person name="Wei L."/>
        </authorList>
    </citation>
    <scope>NUCLEOTIDE SEQUENCE [LARGE SCALE GENOMIC DNA]</scope>
    <source>
        <tissue evidence="1">Nenye</tissue>
    </source>
</reference>
<organism evidence="1 2">
    <name type="scientific">Cinchona calisaya</name>
    <dbReference type="NCBI Taxonomy" id="153742"/>
    <lineage>
        <taxon>Eukaryota</taxon>
        <taxon>Viridiplantae</taxon>
        <taxon>Streptophyta</taxon>
        <taxon>Embryophyta</taxon>
        <taxon>Tracheophyta</taxon>
        <taxon>Spermatophyta</taxon>
        <taxon>Magnoliopsida</taxon>
        <taxon>eudicotyledons</taxon>
        <taxon>Gunneridae</taxon>
        <taxon>Pentapetalae</taxon>
        <taxon>asterids</taxon>
        <taxon>lamiids</taxon>
        <taxon>Gentianales</taxon>
        <taxon>Rubiaceae</taxon>
        <taxon>Cinchonoideae</taxon>
        <taxon>Cinchoneae</taxon>
        <taxon>Cinchona</taxon>
    </lineage>
</organism>